<feature type="domain" description="Peptidase M56" evidence="3">
    <location>
        <begin position="62"/>
        <end position="311"/>
    </location>
</feature>
<name>A0A327Q959_9BACT</name>
<keyword evidence="1" id="KW-0175">Coiled coil</keyword>
<keyword evidence="2" id="KW-0472">Membrane</keyword>
<protein>
    <submittedName>
        <fullName evidence="4">BlaR1 peptidase M56</fullName>
    </submittedName>
</protein>
<feature type="coiled-coil region" evidence="1">
    <location>
        <begin position="541"/>
        <end position="631"/>
    </location>
</feature>
<dbReference type="AlphaFoldDB" id="A0A327Q959"/>
<evidence type="ECO:0000259" key="3">
    <source>
        <dbReference type="Pfam" id="PF05569"/>
    </source>
</evidence>
<comment type="caution">
    <text evidence="4">The sequence shown here is derived from an EMBL/GenBank/DDBJ whole genome shotgun (WGS) entry which is preliminary data.</text>
</comment>
<dbReference type="CDD" id="cd07341">
    <property type="entry name" value="M56_BlaR1_MecR1_like"/>
    <property type="match status" value="1"/>
</dbReference>
<feature type="transmembrane region" description="Helical" evidence="2">
    <location>
        <begin position="119"/>
        <end position="140"/>
    </location>
</feature>
<reference evidence="4 5" key="1">
    <citation type="submission" date="2018-06" db="EMBL/GenBank/DDBJ databases">
        <title>Genomic Encyclopedia of Archaeal and Bacterial Type Strains, Phase II (KMG-II): from individual species to whole genera.</title>
        <authorList>
            <person name="Goeker M."/>
        </authorList>
    </citation>
    <scope>NUCLEOTIDE SEQUENCE [LARGE SCALE GENOMIC DNA]</scope>
    <source>
        <strain evidence="4 5">DSM 23857</strain>
    </source>
</reference>
<accession>A0A327Q959</accession>
<dbReference type="InterPro" id="IPR052173">
    <property type="entry name" value="Beta-lactam_resp_regulator"/>
</dbReference>
<evidence type="ECO:0000256" key="2">
    <source>
        <dbReference type="SAM" id="Phobius"/>
    </source>
</evidence>
<keyword evidence="5" id="KW-1185">Reference proteome</keyword>
<dbReference type="EMBL" id="QLLL01000008">
    <property type="protein sequence ID" value="RAJ00348.1"/>
    <property type="molecule type" value="Genomic_DNA"/>
</dbReference>
<keyword evidence="2" id="KW-0812">Transmembrane</keyword>
<feature type="transmembrane region" description="Helical" evidence="2">
    <location>
        <begin position="326"/>
        <end position="344"/>
    </location>
</feature>
<dbReference type="OrthoDB" id="15218at2"/>
<dbReference type="PANTHER" id="PTHR34978:SF3">
    <property type="entry name" value="SLR0241 PROTEIN"/>
    <property type="match status" value="1"/>
</dbReference>
<evidence type="ECO:0000256" key="1">
    <source>
        <dbReference type="SAM" id="Coils"/>
    </source>
</evidence>
<dbReference type="InterPro" id="IPR008756">
    <property type="entry name" value="Peptidase_M56"/>
</dbReference>
<organism evidence="4 5">
    <name type="scientific">Chitinophaga skermanii</name>
    <dbReference type="NCBI Taxonomy" id="331697"/>
    <lineage>
        <taxon>Bacteria</taxon>
        <taxon>Pseudomonadati</taxon>
        <taxon>Bacteroidota</taxon>
        <taxon>Chitinophagia</taxon>
        <taxon>Chitinophagales</taxon>
        <taxon>Chitinophagaceae</taxon>
        <taxon>Chitinophaga</taxon>
    </lineage>
</organism>
<dbReference type="PANTHER" id="PTHR34978">
    <property type="entry name" value="POSSIBLE SENSOR-TRANSDUCER PROTEIN BLAR"/>
    <property type="match status" value="1"/>
</dbReference>
<dbReference type="Proteomes" id="UP000249547">
    <property type="component" value="Unassembled WGS sequence"/>
</dbReference>
<dbReference type="RefSeq" id="WP_111599471.1">
    <property type="nucleotide sequence ID" value="NZ_QLLL01000008.1"/>
</dbReference>
<evidence type="ECO:0000313" key="5">
    <source>
        <dbReference type="Proteomes" id="UP000249547"/>
    </source>
</evidence>
<feature type="transmembrane region" description="Helical" evidence="2">
    <location>
        <begin position="49"/>
        <end position="68"/>
    </location>
</feature>
<dbReference type="Gene3D" id="3.30.2010.10">
    <property type="entry name" value="Metalloproteases ('zincins'), catalytic domain"/>
    <property type="match status" value="1"/>
</dbReference>
<feature type="coiled-coil region" evidence="1">
    <location>
        <begin position="655"/>
        <end position="691"/>
    </location>
</feature>
<dbReference type="Pfam" id="PF05569">
    <property type="entry name" value="Peptidase_M56"/>
    <property type="match status" value="1"/>
</dbReference>
<keyword evidence="2" id="KW-1133">Transmembrane helix</keyword>
<feature type="transmembrane region" description="Helical" evidence="2">
    <location>
        <begin position="15"/>
        <end position="37"/>
    </location>
</feature>
<proteinExistence type="predicted"/>
<gene>
    <name evidence="4" type="ORF">LX64_04051</name>
</gene>
<evidence type="ECO:0000313" key="4">
    <source>
        <dbReference type="EMBL" id="RAJ00348.1"/>
    </source>
</evidence>
<sequence>MNHIIPFTSEIVRAFGWTLIHSLWQAFFVYACLKIVLRIWPMASARIKYSLSYLSLTGIFAWFAITLYQQLSAVPSLHLASQAINIDLSTLSTENFQPVVHKVQASSNLQYLLPGLNDYLPILVAFYIVGVVVIGIRLVIDLSQLRSMRKKYTEPVDAVWQTYTTRLAAKLNIRKYVRVVVSDTLQVPCMMGWLKPLIIMPSAMLMNLSPEQLEAILLHELAHIKRNDYLLNIFQSIVETILFFNPFVRWISSNIRVEREHCCDDMVINATVQPLHYAKALVALEEYRLTANPMAMAAARNKQHLFHRIKRIMEMKTIHLNYTQRFLALMIVATGLISIAWLNPANKAKAAERKLSTDLADTTKPSVTVIKNKNLVIKDEKGKVTEVVQFKDLPVEEQKKVEEALKKIPSEAELKKVTEEAIKAAKDVDWVNLEGQLADLKKLNVEDFKFDIKMALAGIDNLKDLKALSPAELEKLKSSLNALDLKFVNEDLKLAQNIDLKDLQLTIEKSLKDIDVKNMNINFTFNDTFPDAIKEQTRAAVEQARKQAEVARAGAEIARKEAEKARIAADINRQNSEIARKQADVARAGAEVARKEAEKARINAEAQRATIEEARKAADVARAQADANRQAAAKVRESAEIARAQADQARAGAEVARKQAEVARAGAEVARKEAEKTRELYRKIVAELEADNLVDTKKGFTFKKKNGEIFIDGVKQNATITEKYNKLVPGENITFTKNTSAENIHTND</sequence>